<feature type="transmembrane region" description="Helical" evidence="1">
    <location>
        <begin position="163"/>
        <end position="184"/>
    </location>
</feature>
<keyword evidence="1" id="KW-0812">Transmembrane</keyword>
<geneLocation type="chloroplast" evidence="2"/>
<gene>
    <name evidence="2" type="primary">ycf4</name>
</gene>
<reference evidence="2" key="1">
    <citation type="journal article" date="2010" name="Genome Res.">
        <title>Localized hypermutation and associated gene losses in legume chloroplast genomes.</title>
        <authorList>
            <person name="Magee A.M."/>
            <person name="Aspinall S."/>
            <person name="Rice D.W."/>
            <person name="Cusack B.P."/>
            <person name="Semon M."/>
            <person name="Perry A.S."/>
            <person name="Stefanovic S."/>
            <person name="Milbourne D."/>
            <person name="Barth S."/>
            <person name="Palmer J.D."/>
            <person name="Gray J.C."/>
            <person name="Kavanagh T.A."/>
            <person name="Wolfe K.H."/>
        </authorList>
    </citation>
    <scope>NUCLEOTIDE SEQUENCE</scope>
</reference>
<dbReference type="AlphaFoldDB" id="D5MAD8"/>
<proteinExistence type="predicted"/>
<feature type="transmembrane region" description="Helical" evidence="1">
    <location>
        <begin position="103"/>
        <end position="120"/>
    </location>
</feature>
<keyword evidence="1" id="KW-1133">Transmembrane helix</keyword>
<keyword evidence="1" id="KW-0472">Membrane</keyword>
<feature type="transmembrane region" description="Helical" evidence="1">
    <location>
        <begin position="67"/>
        <end position="91"/>
    </location>
</feature>
<sequence>MDIKQWFHRIKQGFQRIWQNIRSFFSKTEKTNGGHVISFMNKEFQKIFSKIFFKIKIVSKILKKRKIIFVIFLTLFCNGALILMIIKMINIGLAITQVTQDNLVSFLIGLFLFLFQIQFGRRVVSYLFQTGINVIRWVTRKEVLDYYVSQDIWIDTIPGFRNVWFLLCSYLNFSLGFDSLYRFYIFNKISTEFFESPIDRVFDVPVKTTLFLLGKGIVGIVLGFLLVYKTYSNSNSGTNCFDKTKGMLYIIRYGFPFPGKTSRTVLHIRLKDITCLILKTDPIFGDVLYIQTREQGILAVTPPNNNGRIYTLMEHGAELSRFLNIPLQVLEEVYFEEEEE</sequence>
<accession>D5MAD8</accession>
<feature type="transmembrane region" description="Helical" evidence="1">
    <location>
        <begin position="204"/>
        <end position="228"/>
    </location>
</feature>
<keyword evidence="2" id="KW-0150">Chloroplast</keyword>
<organism evidence="2">
    <name type="scientific">Lathyrus latifolius</name>
    <name type="common">Broad-leaved everlasting pea</name>
    <dbReference type="NCBI Taxonomy" id="154494"/>
    <lineage>
        <taxon>Eukaryota</taxon>
        <taxon>Viridiplantae</taxon>
        <taxon>Streptophyta</taxon>
        <taxon>Embryophyta</taxon>
        <taxon>Tracheophyta</taxon>
        <taxon>Spermatophyta</taxon>
        <taxon>Magnoliopsida</taxon>
        <taxon>eudicotyledons</taxon>
        <taxon>Gunneridae</taxon>
        <taxon>Pentapetalae</taxon>
        <taxon>rosids</taxon>
        <taxon>fabids</taxon>
        <taxon>Fabales</taxon>
        <taxon>Fabaceae</taxon>
        <taxon>Papilionoideae</taxon>
        <taxon>50 kb inversion clade</taxon>
        <taxon>NPAAA clade</taxon>
        <taxon>Hologalegina</taxon>
        <taxon>IRL clade</taxon>
        <taxon>Fabeae</taxon>
        <taxon>Lathyrus</taxon>
    </lineage>
</organism>
<evidence type="ECO:0000256" key="1">
    <source>
        <dbReference type="SAM" id="Phobius"/>
    </source>
</evidence>
<evidence type="ECO:0000313" key="2">
    <source>
        <dbReference type="EMBL" id="ADE42510.1"/>
    </source>
</evidence>
<dbReference type="EMBL" id="HM029359">
    <property type="protein sequence ID" value="ADE42510.1"/>
    <property type="molecule type" value="Genomic_DNA"/>
</dbReference>
<protein>
    <submittedName>
        <fullName evidence="2">Photosystem I assembly protein Ycf4</fullName>
    </submittedName>
</protein>
<keyword evidence="2" id="KW-0934">Plastid</keyword>
<name>D5MAD8_LATLT</name>